<evidence type="ECO:0000256" key="1">
    <source>
        <dbReference type="ARBA" id="ARBA00004370"/>
    </source>
</evidence>
<name>A0A426ZMC1_ENSVE</name>
<organism evidence="5 6">
    <name type="scientific">Ensete ventricosum</name>
    <name type="common">Abyssinian banana</name>
    <name type="synonym">Musa ensete</name>
    <dbReference type="NCBI Taxonomy" id="4639"/>
    <lineage>
        <taxon>Eukaryota</taxon>
        <taxon>Viridiplantae</taxon>
        <taxon>Streptophyta</taxon>
        <taxon>Embryophyta</taxon>
        <taxon>Tracheophyta</taxon>
        <taxon>Spermatophyta</taxon>
        <taxon>Magnoliopsida</taxon>
        <taxon>Liliopsida</taxon>
        <taxon>Zingiberales</taxon>
        <taxon>Musaceae</taxon>
        <taxon>Ensete</taxon>
    </lineage>
</organism>
<proteinExistence type="predicted"/>
<comment type="subcellular location">
    <subcellularLocation>
        <location evidence="1">Membrane</location>
    </subcellularLocation>
</comment>
<keyword evidence="3" id="KW-0472">Membrane</keyword>
<evidence type="ECO:0000313" key="6">
    <source>
        <dbReference type="Proteomes" id="UP000287651"/>
    </source>
</evidence>
<dbReference type="PANTHER" id="PTHR47985">
    <property type="entry name" value="OS07G0668900 PROTEIN"/>
    <property type="match status" value="1"/>
</dbReference>
<dbReference type="GO" id="GO:0004674">
    <property type="term" value="F:protein serine/threonine kinase activity"/>
    <property type="evidence" value="ECO:0007669"/>
    <property type="project" value="UniProtKB-KW"/>
</dbReference>
<evidence type="ECO:0000256" key="4">
    <source>
        <dbReference type="SAM" id="MobiDB-lite"/>
    </source>
</evidence>
<evidence type="ECO:0000256" key="2">
    <source>
        <dbReference type="ARBA" id="ARBA00022527"/>
    </source>
</evidence>
<dbReference type="SUPFAM" id="SSF56112">
    <property type="entry name" value="Protein kinase-like (PK-like)"/>
    <property type="match status" value="1"/>
</dbReference>
<evidence type="ECO:0008006" key="7">
    <source>
        <dbReference type="Google" id="ProtNLM"/>
    </source>
</evidence>
<dbReference type="AlphaFoldDB" id="A0A426ZMC1"/>
<sequence>MNCFSCVSYHHRNARRRAAEGSVGSPSLPQLDDSGGSCEFPATYEELEKIACSPDGKKSLARSFTFRDLAAATRNFKQKNLIGEGGFGRVFKGHLESGQASNSSPPPPPLLLEGCFFGSTKKLRFRWRIDHKQAWHFDE</sequence>
<feature type="region of interest" description="Disordered" evidence="4">
    <location>
        <begin position="17"/>
        <end position="37"/>
    </location>
</feature>
<dbReference type="PANTHER" id="PTHR47985:SF52">
    <property type="entry name" value="OS02G0833000 PROTEIN"/>
    <property type="match status" value="1"/>
</dbReference>
<dbReference type="Proteomes" id="UP000287651">
    <property type="component" value="Unassembled WGS sequence"/>
</dbReference>
<gene>
    <name evidence="5" type="ORF">B296_00016770</name>
</gene>
<keyword evidence="2" id="KW-0418">Kinase</keyword>
<dbReference type="InterPro" id="IPR011009">
    <property type="entry name" value="Kinase-like_dom_sf"/>
</dbReference>
<accession>A0A426ZMC1</accession>
<dbReference type="EMBL" id="AMZH03005921">
    <property type="protein sequence ID" value="RRT65139.1"/>
    <property type="molecule type" value="Genomic_DNA"/>
</dbReference>
<protein>
    <recommendedName>
        <fullName evidence="7">Protein kinase domain-containing protein</fullName>
    </recommendedName>
</protein>
<evidence type="ECO:0000313" key="5">
    <source>
        <dbReference type="EMBL" id="RRT65139.1"/>
    </source>
</evidence>
<evidence type="ECO:0000256" key="3">
    <source>
        <dbReference type="ARBA" id="ARBA00023136"/>
    </source>
</evidence>
<keyword evidence="2" id="KW-0723">Serine/threonine-protein kinase</keyword>
<reference evidence="5 6" key="1">
    <citation type="journal article" date="2014" name="Agronomy (Basel)">
        <title>A Draft Genome Sequence for Ensete ventricosum, the Drought-Tolerant Tree Against Hunger.</title>
        <authorList>
            <person name="Harrison J."/>
            <person name="Moore K.A."/>
            <person name="Paszkiewicz K."/>
            <person name="Jones T."/>
            <person name="Grant M."/>
            <person name="Ambacheew D."/>
            <person name="Muzemil S."/>
            <person name="Studholme D.J."/>
        </authorList>
    </citation>
    <scope>NUCLEOTIDE SEQUENCE [LARGE SCALE GENOMIC DNA]</scope>
</reference>
<dbReference type="Gene3D" id="3.30.200.20">
    <property type="entry name" value="Phosphorylase Kinase, domain 1"/>
    <property type="match status" value="1"/>
</dbReference>
<keyword evidence="2" id="KW-0808">Transferase</keyword>
<comment type="caution">
    <text evidence="5">The sequence shown here is derived from an EMBL/GenBank/DDBJ whole genome shotgun (WGS) entry which is preliminary data.</text>
</comment>
<dbReference type="GO" id="GO:0016020">
    <property type="term" value="C:membrane"/>
    <property type="evidence" value="ECO:0007669"/>
    <property type="project" value="UniProtKB-SubCell"/>
</dbReference>